<organism evidence="1 2">
    <name type="scientific">Syncephalis pseudoplumigaleata</name>
    <dbReference type="NCBI Taxonomy" id="1712513"/>
    <lineage>
        <taxon>Eukaryota</taxon>
        <taxon>Fungi</taxon>
        <taxon>Fungi incertae sedis</taxon>
        <taxon>Zoopagomycota</taxon>
        <taxon>Zoopagomycotina</taxon>
        <taxon>Zoopagomycetes</taxon>
        <taxon>Zoopagales</taxon>
        <taxon>Piptocephalidaceae</taxon>
        <taxon>Syncephalis</taxon>
    </lineage>
</organism>
<dbReference type="AlphaFoldDB" id="A0A4P9YWF9"/>
<name>A0A4P9YWF9_9FUNG</name>
<reference evidence="2" key="1">
    <citation type="journal article" date="2018" name="Nat. Microbiol.">
        <title>Leveraging single-cell genomics to expand the fungal tree of life.</title>
        <authorList>
            <person name="Ahrendt S.R."/>
            <person name="Quandt C.A."/>
            <person name="Ciobanu D."/>
            <person name="Clum A."/>
            <person name="Salamov A."/>
            <person name="Andreopoulos B."/>
            <person name="Cheng J.F."/>
            <person name="Woyke T."/>
            <person name="Pelin A."/>
            <person name="Henrissat B."/>
            <person name="Reynolds N.K."/>
            <person name="Benny G.L."/>
            <person name="Smith M.E."/>
            <person name="James T.Y."/>
            <person name="Grigoriev I.V."/>
        </authorList>
    </citation>
    <scope>NUCLEOTIDE SEQUENCE [LARGE SCALE GENOMIC DNA]</scope>
    <source>
        <strain evidence="2">Benny S71-1</strain>
    </source>
</reference>
<keyword evidence="2" id="KW-1185">Reference proteome</keyword>
<sequence>MELRKRDKLRETLKLEKQSKHLNHVVAERLEHARRHKILRMGSLQEKIAAQILEESEERPSEIGVRLESFYNGS</sequence>
<evidence type="ECO:0000313" key="2">
    <source>
        <dbReference type="Proteomes" id="UP000278143"/>
    </source>
</evidence>
<evidence type="ECO:0000313" key="1">
    <source>
        <dbReference type="EMBL" id="RKP24188.1"/>
    </source>
</evidence>
<protein>
    <submittedName>
        <fullName evidence="1">Uncharacterized protein</fullName>
    </submittedName>
</protein>
<dbReference type="EMBL" id="KZ990392">
    <property type="protein sequence ID" value="RKP24188.1"/>
    <property type="molecule type" value="Genomic_DNA"/>
</dbReference>
<gene>
    <name evidence="1" type="ORF">SYNPS1DRAFT_23722</name>
</gene>
<proteinExistence type="predicted"/>
<dbReference type="Proteomes" id="UP000278143">
    <property type="component" value="Unassembled WGS sequence"/>
</dbReference>
<accession>A0A4P9YWF9</accession>